<evidence type="ECO:0000313" key="2">
    <source>
        <dbReference type="EMBL" id="KSW12092.1"/>
    </source>
</evidence>
<keyword evidence="1" id="KW-0175">Coiled coil</keyword>
<gene>
    <name evidence="2" type="ORF">CF15_04780</name>
</gene>
<reference evidence="2 3" key="1">
    <citation type="submission" date="2015-11" db="EMBL/GenBank/DDBJ databases">
        <title>Genome sequence of Pyrodictium occultum PL-19, a marine hyperthermophilic archaeon isolated from Volcano, Italy.</title>
        <authorList>
            <person name="Utturkar S."/>
            <person name="Huber H."/>
            <person name="Leptihn S."/>
            <person name="Brown S."/>
            <person name="Stetter K.O."/>
            <person name="Podar M."/>
        </authorList>
    </citation>
    <scope>NUCLEOTIDE SEQUENCE [LARGE SCALE GENOMIC DNA]</scope>
    <source>
        <strain evidence="2 3">PL-19</strain>
    </source>
</reference>
<feature type="coiled-coil region" evidence="1">
    <location>
        <begin position="49"/>
        <end position="83"/>
    </location>
</feature>
<dbReference type="RefSeq" id="WP_058370771.1">
    <property type="nucleotide sequence ID" value="NZ_LNTB01000001.1"/>
</dbReference>
<organism evidence="2 3">
    <name type="scientific">Pyrodictium occultum</name>
    <dbReference type="NCBI Taxonomy" id="2309"/>
    <lineage>
        <taxon>Archaea</taxon>
        <taxon>Thermoproteota</taxon>
        <taxon>Thermoprotei</taxon>
        <taxon>Desulfurococcales</taxon>
        <taxon>Pyrodictiaceae</taxon>
        <taxon>Pyrodictium</taxon>
    </lineage>
</organism>
<dbReference type="STRING" id="2309.CF15_04780"/>
<protein>
    <submittedName>
        <fullName evidence="2">Uncharacterized protein</fullName>
    </submittedName>
</protein>
<dbReference type="Proteomes" id="UP000053352">
    <property type="component" value="Unassembled WGS sequence"/>
</dbReference>
<sequence>MPRNRRLDDYLRELGAAVHSRQVDVEELIRRVAEEAAREAGGGCGEGADKALLERLERIEERLEAIERRLEALERRGGGLTRRDVEELARAISAAVAQALRQAQGSRAREEPAWLRAVAERLRGRGYVLLHELPPEAREGFDPEEARRRGLVVAGLGGETVVLTRQGLREFLERLRGLRASDEYEAEAQMGRYKALFRLLREEGLVYYAGPGRGWVVQGSLGRMLAEEKLV</sequence>
<proteinExistence type="predicted"/>
<dbReference type="AlphaFoldDB" id="A0A0V8RVL2"/>
<evidence type="ECO:0000256" key="1">
    <source>
        <dbReference type="SAM" id="Coils"/>
    </source>
</evidence>
<keyword evidence="3" id="KW-1185">Reference proteome</keyword>
<evidence type="ECO:0000313" key="3">
    <source>
        <dbReference type="Proteomes" id="UP000053352"/>
    </source>
</evidence>
<comment type="caution">
    <text evidence="2">The sequence shown here is derived from an EMBL/GenBank/DDBJ whole genome shotgun (WGS) entry which is preliminary data.</text>
</comment>
<dbReference type="OrthoDB" id="15494at2157"/>
<accession>A0A0V8RVL2</accession>
<name>A0A0V8RVL2_PYROC</name>
<dbReference type="EMBL" id="LNTB01000001">
    <property type="protein sequence ID" value="KSW12092.1"/>
    <property type="molecule type" value="Genomic_DNA"/>
</dbReference>